<dbReference type="PANTHER" id="PTHR45913">
    <property type="entry name" value="EPM2A-INTERACTING PROTEIN 1"/>
    <property type="match status" value="1"/>
</dbReference>
<comment type="caution">
    <text evidence="1">The sequence shown here is derived from an EMBL/GenBank/DDBJ whole genome shotgun (WGS) entry which is preliminary data.</text>
</comment>
<protein>
    <submittedName>
        <fullName evidence="1">Uncharacterized protein</fullName>
    </submittedName>
</protein>
<gene>
    <name evidence="1" type="ORF">RF11_11516</name>
</gene>
<dbReference type="Proteomes" id="UP000031668">
    <property type="component" value="Unassembled WGS sequence"/>
</dbReference>
<dbReference type="EMBL" id="JWZT01001777">
    <property type="protein sequence ID" value="KII71410.1"/>
    <property type="molecule type" value="Genomic_DNA"/>
</dbReference>
<reference evidence="1 2" key="1">
    <citation type="journal article" date="2014" name="Genome Biol. Evol.">
        <title>The genome of the myxosporean Thelohanellus kitauei shows adaptations to nutrient acquisition within its fish host.</title>
        <authorList>
            <person name="Yang Y."/>
            <person name="Xiong J."/>
            <person name="Zhou Z."/>
            <person name="Huo F."/>
            <person name="Miao W."/>
            <person name="Ran C."/>
            <person name="Liu Y."/>
            <person name="Zhang J."/>
            <person name="Feng J."/>
            <person name="Wang M."/>
            <person name="Wang M."/>
            <person name="Wang L."/>
            <person name="Yao B."/>
        </authorList>
    </citation>
    <scope>NUCLEOTIDE SEQUENCE [LARGE SCALE GENOMIC DNA]</scope>
    <source>
        <strain evidence="1">Wuqing</strain>
    </source>
</reference>
<evidence type="ECO:0000313" key="2">
    <source>
        <dbReference type="Proteomes" id="UP000031668"/>
    </source>
</evidence>
<evidence type="ECO:0000313" key="1">
    <source>
        <dbReference type="EMBL" id="KII71410.1"/>
    </source>
</evidence>
<dbReference type="OrthoDB" id="10061052at2759"/>
<proteinExistence type="predicted"/>
<dbReference type="PANTHER" id="PTHR45913:SF9">
    <property type="entry name" value="GENERAL TRANSCRIPTION FACTOR II-I REPEAT DOMAIN-CONTAINING PROTEIN 2-LIKE-RELATED"/>
    <property type="match status" value="1"/>
</dbReference>
<keyword evidence="2" id="KW-1185">Reference proteome</keyword>
<accession>A0A0C2N4Z0</accession>
<sequence length="113" mass="13158">MKVGLLKRICDQAAEVDCNKELIFFNCIINHEILCQGVLDMKHVVAPIVKIVNFIQLKVSIWLSDLAFALDIFWHMEELNTKLQGNDVFSHQMYYVMMALQVKLKLFSRQLSQ</sequence>
<name>A0A0C2N4Z0_THEKT</name>
<dbReference type="AlphaFoldDB" id="A0A0C2N4Z0"/>
<organism evidence="1 2">
    <name type="scientific">Thelohanellus kitauei</name>
    <name type="common">Myxosporean</name>
    <dbReference type="NCBI Taxonomy" id="669202"/>
    <lineage>
        <taxon>Eukaryota</taxon>
        <taxon>Metazoa</taxon>
        <taxon>Cnidaria</taxon>
        <taxon>Myxozoa</taxon>
        <taxon>Myxosporea</taxon>
        <taxon>Bivalvulida</taxon>
        <taxon>Platysporina</taxon>
        <taxon>Myxobolidae</taxon>
        <taxon>Thelohanellus</taxon>
    </lineage>
</organism>